<keyword evidence="2" id="KW-0732">Signal</keyword>
<evidence type="ECO:0000256" key="2">
    <source>
        <dbReference type="SAM" id="SignalP"/>
    </source>
</evidence>
<sequence>MKLKLSLALILLPSFVFAQQRAPDTPLITHNPYFSIWSNTDNLTDSNTTHWTGAPQPISGMARIDGKAYRFMGRDPRDVPAMEQVARSITPTHTFYEFKQAGVDLHLTFFTPTILSDLDILSRPVTYLTWTAQSTDGASHDVSVLLDVDPIIAVNDPSEQVVYTRNQTATGNVLSVGSRDQDYLNRSGDNVRIDWGYFHLVVPKDEQATTAIAARARHDFATTGQLPAADDMDMPMRADRKGAHLDAVLTFGKVAAEPISRHVLVSYTQNYEIQYLGRNLRPYWQRNNEPVSQMLDEAEQQYASLEARGTALDKELTADLTKAGGEHYAAIAILAYRQAMAAHGLVADVDGSPYLFAKENFSNGDIATVDVLYPSAPFFLFFNPKLLEAQISPVLKYAALPNRWKFPFAPHDLGQYPLANGQEYGGGEKTEENQMPVEESGNLLILVDALSRAEGNTALAEQYWPQLTKWAEYLKANGLDPENQLTTDDFAGHVAHNSNLSIKAIDGLAAYADLARLLKKESVAHEYQATAKDYAGKWITMAKEGDHYKLAFNSPNTWSQKYNLVWDDLLGYNLFPKSVRDSEIAYYQTKINLYGLPLDSRADYTKLDWELWTATLADNPAAFNAIVDPIYKWTNETPSRVPLTDWYDTKTGKQVGFQARSVVGGVFIKALADKSLTEKWRAKAAAHQ</sequence>
<evidence type="ECO:0008006" key="8">
    <source>
        <dbReference type="Google" id="ProtNLM"/>
    </source>
</evidence>
<dbReference type="Gene3D" id="1.50.10.10">
    <property type="match status" value="1"/>
</dbReference>
<dbReference type="Pfam" id="PF16335">
    <property type="entry name" value="GtaA_6_Hairpin"/>
    <property type="match status" value="1"/>
</dbReference>
<evidence type="ECO:0000259" key="4">
    <source>
        <dbReference type="Pfam" id="PF16335"/>
    </source>
</evidence>
<dbReference type="InterPro" id="IPR008928">
    <property type="entry name" value="6-hairpin_glycosidase_sf"/>
</dbReference>
<feature type="domain" description="Glutaminase A central" evidence="4">
    <location>
        <begin position="325"/>
        <end position="669"/>
    </location>
</feature>
<organism evidence="6 7">
    <name type="scientific">Edaphobacter dinghuensis</name>
    <dbReference type="NCBI Taxonomy" id="1560005"/>
    <lineage>
        <taxon>Bacteria</taxon>
        <taxon>Pseudomonadati</taxon>
        <taxon>Acidobacteriota</taxon>
        <taxon>Terriglobia</taxon>
        <taxon>Terriglobales</taxon>
        <taxon>Acidobacteriaceae</taxon>
        <taxon>Edaphobacter</taxon>
    </lineage>
</organism>
<dbReference type="Proteomes" id="UP000647241">
    <property type="component" value="Unassembled WGS sequence"/>
</dbReference>
<dbReference type="InterPro" id="IPR032515">
    <property type="entry name" value="DUF4964"/>
</dbReference>
<dbReference type="PANTHER" id="PTHR31987:SF1">
    <property type="entry name" value="GLUTAMINASE A"/>
    <property type="match status" value="1"/>
</dbReference>
<reference evidence="6" key="1">
    <citation type="journal article" date="2014" name="Int. J. Syst. Evol. Microbiol.">
        <title>Complete genome sequence of Corynebacterium casei LMG S-19264T (=DSM 44701T), isolated from a smear-ripened cheese.</title>
        <authorList>
            <consortium name="US DOE Joint Genome Institute (JGI-PGF)"/>
            <person name="Walter F."/>
            <person name="Albersmeier A."/>
            <person name="Kalinowski J."/>
            <person name="Ruckert C."/>
        </authorList>
    </citation>
    <scope>NUCLEOTIDE SEQUENCE</scope>
    <source>
        <strain evidence="6">CGMCC 1.12997</strain>
    </source>
</reference>
<evidence type="ECO:0000313" key="7">
    <source>
        <dbReference type="Proteomes" id="UP000647241"/>
    </source>
</evidence>
<feature type="domain" description="DUF4964" evidence="3">
    <location>
        <begin position="20"/>
        <end position="76"/>
    </location>
</feature>
<evidence type="ECO:0000313" key="6">
    <source>
        <dbReference type="EMBL" id="GGG77931.1"/>
    </source>
</evidence>
<keyword evidence="7" id="KW-1185">Reference proteome</keyword>
<dbReference type="GO" id="GO:0005975">
    <property type="term" value="P:carbohydrate metabolic process"/>
    <property type="evidence" value="ECO:0007669"/>
    <property type="project" value="InterPro"/>
</dbReference>
<keyword evidence="1" id="KW-0175">Coiled coil</keyword>
<evidence type="ECO:0000259" key="5">
    <source>
        <dbReference type="Pfam" id="PF17168"/>
    </source>
</evidence>
<gene>
    <name evidence="6" type="ORF">GCM10011585_21380</name>
</gene>
<dbReference type="RefSeq" id="WP_188554108.1">
    <property type="nucleotide sequence ID" value="NZ_BMGT01000002.1"/>
</dbReference>
<dbReference type="InterPro" id="IPR052743">
    <property type="entry name" value="Glutaminase_GtaA"/>
</dbReference>
<feature type="coiled-coil region" evidence="1">
    <location>
        <begin position="288"/>
        <end position="315"/>
    </location>
</feature>
<feature type="signal peptide" evidence="2">
    <location>
        <begin position="1"/>
        <end position="18"/>
    </location>
</feature>
<dbReference type="Pfam" id="PF16334">
    <property type="entry name" value="DUF4964"/>
    <property type="match status" value="1"/>
</dbReference>
<dbReference type="InterPro" id="IPR032514">
    <property type="entry name" value="GtaA_central"/>
</dbReference>
<dbReference type="AlphaFoldDB" id="A0A917HFE1"/>
<protein>
    <recommendedName>
        <fullName evidence="8">L-glutaminase</fullName>
    </recommendedName>
</protein>
<dbReference type="InterPro" id="IPR033433">
    <property type="entry name" value="GtaA_N"/>
</dbReference>
<proteinExistence type="predicted"/>
<feature type="domain" description="Glutaminase A N-terminal" evidence="5">
    <location>
        <begin position="92"/>
        <end position="319"/>
    </location>
</feature>
<dbReference type="PANTHER" id="PTHR31987">
    <property type="entry name" value="GLUTAMINASE A-RELATED"/>
    <property type="match status" value="1"/>
</dbReference>
<comment type="caution">
    <text evidence="6">The sequence shown here is derived from an EMBL/GenBank/DDBJ whole genome shotgun (WGS) entry which is preliminary data.</text>
</comment>
<dbReference type="SUPFAM" id="SSF48208">
    <property type="entry name" value="Six-hairpin glycosidases"/>
    <property type="match status" value="1"/>
</dbReference>
<reference evidence="6" key="2">
    <citation type="submission" date="2020-09" db="EMBL/GenBank/DDBJ databases">
        <authorList>
            <person name="Sun Q."/>
            <person name="Zhou Y."/>
        </authorList>
    </citation>
    <scope>NUCLEOTIDE SEQUENCE</scope>
    <source>
        <strain evidence="6">CGMCC 1.12997</strain>
    </source>
</reference>
<accession>A0A917HFE1</accession>
<dbReference type="InterPro" id="IPR012341">
    <property type="entry name" value="6hp_glycosidase-like_sf"/>
</dbReference>
<name>A0A917HFE1_9BACT</name>
<dbReference type="EMBL" id="BMGT01000002">
    <property type="protein sequence ID" value="GGG77931.1"/>
    <property type="molecule type" value="Genomic_DNA"/>
</dbReference>
<evidence type="ECO:0000259" key="3">
    <source>
        <dbReference type="Pfam" id="PF16334"/>
    </source>
</evidence>
<evidence type="ECO:0000256" key="1">
    <source>
        <dbReference type="SAM" id="Coils"/>
    </source>
</evidence>
<dbReference type="Pfam" id="PF17168">
    <property type="entry name" value="DUF5127"/>
    <property type="match status" value="1"/>
</dbReference>
<feature type="chain" id="PRO_5036811975" description="L-glutaminase" evidence="2">
    <location>
        <begin position="19"/>
        <end position="688"/>
    </location>
</feature>